<evidence type="ECO:0000313" key="1">
    <source>
        <dbReference type="EMBL" id="BCM24493.1"/>
    </source>
</evidence>
<gene>
    <name evidence="1" type="ORF">ZMTM_07520</name>
</gene>
<dbReference type="KEGG" id="mpau:ZMTM_07520"/>
<reference evidence="1" key="1">
    <citation type="journal article" date="2021" name="Arch. Microbiol.">
        <title>Methyloradius palustris gen. nov., sp. nov., a methanol-oxidizing bacterium isolated from snow.</title>
        <authorList>
            <person name="Miyadera T."/>
            <person name="Kojima H."/>
            <person name="Fukui M."/>
        </authorList>
    </citation>
    <scope>NUCLEOTIDE SEQUENCE</scope>
    <source>
        <strain evidence="1">Zm11</strain>
    </source>
</reference>
<keyword evidence="2" id="KW-1185">Reference proteome</keyword>
<name>A0A8D5K084_9PROT</name>
<dbReference type="AlphaFoldDB" id="A0A8D5K084"/>
<sequence>MMSQGLQRFFKGKYVADAQWYNSKHAENPQQHPDWYFGRWYKVDVLGKTCHDSDYSNRPIKPIACNPRVMRYLLIGVAYQEGIQDTGCNQP</sequence>
<evidence type="ECO:0000313" key="2">
    <source>
        <dbReference type="Proteomes" id="UP000826722"/>
    </source>
</evidence>
<organism evidence="1 2">
    <name type="scientific">Methyloradius palustris</name>
    <dbReference type="NCBI Taxonomy" id="2778876"/>
    <lineage>
        <taxon>Bacteria</taxon>
        <taxon>Pseudomonadati</taxon>
        <taxon>Pseudomonadota</taxon>
        <taxon>Betaproteobacteria</taxon>
        <taxon>Nitrosomonadales</taxon>
        <taxon>Methylophilaceae</taxon>
        <taxon>Methyloradius</taxon>
    </lineage>
</organism>
<protein>
    <submittedName>
        <fullName evidence="1">Uncharacterized protein</fullName>
    </submittedName>
</protein>
<dbReference type="EMBL" id="AP024110">
    <property type="protein sequence ID" value="BCM24493.1"/>
    <property type="molecule type" value="Genomic_DNA"/>
</dbReference>
<dbReference type="Proteomes" id="UP000826722">
    <property type="component" value="Chromosome"/>
</dbReference>
<accession>A0A8D5K084</accession>
<proteinExistence type="predicted"/>